<dbReference type="AlphaFoldDB" id="A0A1M7AGK8"/>
<dbReference type="InterPro" id="IPR012338">
    <property type="entry name" value="Beta-lactam/transpept-like"/>
</dbReference>
<dbReference type="PRINTS" id="PR00922">
    <property type="entry name" value="DADACBPTASE3"/>
</dbReference>
<sequence>MNGARQKALSPGFRPKVLCLCLVIIIVSASRIQAREPSLDLDASKDLPQSIARLLGPKDSLLAENSKGEILYSYNPNALRTPASTFKVFTSLLALKKLGEDFHFKTEIYQDAEGNLKIKGYGDPLLISEVLEPLAGEIASRTKSCKQIVLDSSYFKTPLEIPGTGSTANPYDAPVGALCVNFNTVFFTYDANGKLVSAEDQTPLIPFAEKIIRSKELPRGRALLTQEHEQTTLYAGHLLRYFLRENGVKCGEVVLGRVKPEDKLLFEHESPYSLTEVAGKALEFSNNFIVNQIFLTAGVHEKGAPATLENAVNTAREFAAKELGIKDLIVAEGSGLSRKNRITASQMMKVLRAFQPYQTLMHYEDGVWYKTGTLHGVRTLVGYIPEGDSDGLTRFVIFINTPGGSAQKVLGRILQSN</sequence>
<evidence type="ECO:0000313" key="3">
    <source>
        <dbReference type="EMBL" id="SHL41757.1"/>
    </source>
</evidence>
<keyword evidence="3" id="KW-0645">Protease</keyword>
<dbReference type="Gene3D" id="3.50.80.20">
    <property type="entry name" value="D-Ala-D-Ala carboxypeptidase C, peptidase S13"/>
    <property type="match status" value="1"/>
</dbReference>
<evidence type="ECO:0000256" key="2">
    <source>
        <dbReference type="ARBA" id="ARBA00022801"/>
    </source>
</evidence>
<dbReference type="Gene3D" id="3.40.710.10">
    <property type="entry name" value="DD-peptidase/beta-lactamase superfamily"/>
    <property type="match status" value="2"/>
</dbReference>
<dbReference type="Pfam" id="PF02113">
    <property type="entry name" value="Peptidase_S13"/>
    <property type="match status" value="2"/>
</dbReference>
<dbReference type="GO" id="GO:0006508">
    <property type="term" value="P:proteolysis"/>
    <property type="evidence" value="ECO:0007669"/>
    <property type="project" value="InterPro"/>
</dbReference>
<gene>
    <name evidence="3" type="ORF">SAMN02745216_05158</name>
</gene>
<protein>
    <submittedName>
        <fullName evidence="3">D-alanyl-D-alanine carboxypeptidase / D-alanyl-D-alanine-endopeptidase (Penicillin-binding protein 4)</fullName>
    </submittedName>
</protein>
<evidence type="ECO:0000256" key="1">
    <source>
        <dbReference type="ARBA" id="ARBA00006096"/>
    </source>
</evidence>
<reference evidence="4" key="1">
    <citation type="submission" date="2016-11" db="EMBL/GenBank/DDBJ databases">
        <authorList>
            <person name="Varghese N."/>
            <person name="Submissions S."/>
        </authorList>
    </citation>
    <scope>NUCLEOTIDE SEQUENCE [LARGE SCALE GENOMIC DNA]</scope>
    <source>
        <strain evidence="4">DSM 16219</strain>
    </source>
</reference>
<evidence type="ECO:0000313" key="4">
    <source>
        <dbReference type="Proteomes" id="UP000183994"/>
    </source>
</evidence>
<dbReference type="SUPFAM" id="SSF56601">
    <property type="entry name" value="beta-lactamase/transpeptidase-like"/>
    <property type="match status" value="1"/>
</dbReference>
<dbReference type="GO" id="GO:0000270">
    <property type="term" value="P:peptidoglycan metabolic process"/>
    <property type="evidence" value="ECO:0007669"/>
    <property type="project" value="TreeGrafter"/>
</dbReference>
<dbReference type="EMBL" id="FQZU01000069">
    <property type="protein sequence ID" value="SHL41757.1"/>
    <property type="molecule type" value="Genomic_DNA"/>
</dbReference>
<dbReference type="OrthoDB" id="5372081at2"/>
<accession>A0A1M7AGK8</accession>
<dbReference type="RefSeq" id="WP_073479118.1">
    <property type="nucleotide sequence ID" value="NZ_FQZU01000069.1"/>
</dbReference>
<organism evidence="3 4">
    <name type="scientific">Desulfatibacillum alkenivorans DSM 16219</name>
    <dbReference type="NCBI Taxonomy" id="1121393"/>
    <lineage>
        <taxon>Bacteria</taxon>
        <taxon>Pseudomonadati</taxon>
        <taxon>Thermodesulfobacteriota</taxon>
        <taxon>Desulfobacteria</taxon>
        <taxon>Desulfobacterales</taxon>
        <taxon>Desulfatibacillaceae</taxon>
        <taxon>Desulfatibacillum</taxon>
    </lineage>
</organism>
<dbReference type="InterPro" id="IPR000667">
    <property type="entry name" value="Peptidase_S13"/>
</dbReference>
<dbReference type="Proteomes" id="UP000183994">
    <property type="component" value="Unassembled WGS sequence"/>
</dbReference>
<dbReference type="GO" id="GO:0004185">
    <property type="term" value="F:serine-type carboxypeptidase activity"/>
    <property type="evidence" value="ECO:0007669"/>
    <property type="project" value="InterPro"/>
</dbReference>
<comment type="similarity">
    <text evidence="1">Belongs to the peptidase S13 family.</text>
</comment>
<keyword evidence="4" id="KW-1185">Reference proteome</keyword>
<name>A0A1M7AGK8_9BACT</name>
<proteinExistence type="inferred from homology"/>
<dbReference type="STRING" id="1121393.SAMN02745216_05158"/>
<dbReference type="PANTHER" id="PTHR30023">
    <property type="entry name" value="D-ALANYL-D-ALANINE CARBOXYPEPTIDASE"/>
    <property type="match status" value="1"/>
</dbReference>
<dbReference type="PANTHER" id="PTHR30023:SF0">
    <property type="entry name" value="PENICILLIN-SENSITIVE CARBOXYPEPTIDASE A"/>
    <property type="match status" value="1"/>
</dbReference>
<keyword evidence="3" id="KW-0121">Carboxypeptidase</keyword>
<keyword evidence="2" id="KW-0378">Hydrolase</keyword>